<dbReference type="Gramene" id="ERN00235">
    <property type="protein sequence ID" value="ERN00235"/>
    <property type="gene ID" value="AMTR_s00111p00126010"/>
</dbReference>
<proteinExistence type="inferred from homology"/>
<evidence type="ECO:0000256" key="2">
    <source>
        <dbReference type="ARBA" id="ARBA00012513"/>
    </source>
</evidence>
<dbReference type="AlphaFoldDB" id="W1NZX1"/>
<evidence type="ECO:0000256" key="6">
    <source>
        <dbReference type="ARBA" id="ARBA00022777"/>
    </source>
</evidence>
<dbReference type="PROSITE" id="PS00108">
    <property type="entry name" value="PROTEIN_KINASE_ST"/>
    <property type="match status" value="1"/>
</dbReference>
<keyword evidence="7" id="KW-0067">ATP-binding</keyword>
<dbReference type="OrthoDB" id="1875064at2759"/>
<dbReference type="OMA" id="EPTMTWK"/>
<feature type="region of interest" description="Disordered" evidence="10">
    <location>
        <begin position="559"/>
        <end position="582"/>
    </location>
</feature>
<dbReference type="SUPFAM" id="SSF56112">
    <property type="entry name" value="Protein kinase-like (PK-like)"/>
    <property type="match status" value="1"/>
</dbReference>
<gene>
    <name evidence="12" type="ORF">AMTR_s00111p00126010</name>
</gene>
<dbReference type="eggNOG" id="KOG0610">
    <property type="taxonomic scope" value="Eukaryota"/>
</dbReference>
<feature type="domain" description="Protein kinase" evidence="11">
    <location>
        <begin position="359"/>
        <end position="698"/>
    </location>
</feature>
<dbReference type="SMART" id="SM00220">
    <property type="entry name" value="S_TKc"/>
    <property type="match status" value="1"/>
</dbReference>
<keyword evidence="6" id="KW-0418">Kinase</keyword>
<feature type="compositionally biased region" description="Polar residues" evidence="10">
    <location>
        <begin position="11"/>
        <end position="23"/>
    </location>
</feature>
<comment type="catalytic activity">
    <reaction evidence="9">
        <text>L-seryl-[protein] + ATP = O-phospho-L-seryl-[protein] + ADP + H(+)</text>
        <dbReference type="Rhea" id="RHEA:17989"/>
        <dbReference type="Rhea" id="RHEA-COMP:9863"/>
        <dbReference type="Rhea" id="RHEA-COMP:11604"/>
        <dbReference type="ChEBI" id="CHEBI:15378"/>
        <dbReference type="ChEBI" id="CHEBI:29999"/>
        <dbReference type="ChEBI" id="CHEBI:30616"/>
        <dbReference type="ChEBI" id="CHEBI:83421"/>
        <dbReference type="ChEBI" id="CHEBI:456216"/>
        <dbReference type="EC" id="2.7.11.1"/>
    </reaction>
</comment>
<dbReference type="GO" id="GO:0004674">
    <property type="term" value="F:protein serine/threonine kinase activity"/>
    <property type="evidence" value="ECO:0000318"/>
    <property type="project" value="GO_Central"/>
</dbReference>
<evidence type="ECO:0000313" key="13">
    <source>
        <dbReference type="Proteomes" id="UP000017836"/>
    </source>
</evidence>
<organism evidence="12 13">
    <name type="scientific">Amborella trichopoda</name>
    <dbReference type="NCBI Taxonomy" id="13333"/>
    <lineage>
        <taxon>Eukaryota</taxon>
        <taxon>Viridiplantae</taxon>
        <taxon>Streptophyta</taxon>
        <taxon>Embryophyta</taxon>
        <taxon>Tracheophyta</taxon>
        <taxon>Spermatophyta</taxon>
        <taxon>Magnoliopsida</taxon>
        <taxon>Amborellales</taxon>
        <taxon>Amborellaceae</taxon>
        <taxon>Amborella</taxon>
    </lineage>
</organism>
<dbReference type="GO" id="GO:0005634">
    <property type="term" value="C:nucleus"/>
    <property type="evidence" value="ECO:0000318"/>
    <property type="project" value="GO_Central"/>
</dbReference>
<feature type="compositionally biased region" description="Polar residues" evidence="10">
    <location>
        <begin position="115"/>
        <end position="133"/>
    </location>
</feature>
<evidence type="ECO:0000256" key="9">
    <source>
        <dbReference type="ARBA" id="ARBA00048679"/>
    </source>
</evidence>
<dbReference type="PANTHER" id="PTHR45637">
    <property type="entry name" value="FLIPPASE KINASE 1-RELATED"/>
    <property type="match status" value="1"/>
</dbReference>
<dbReference type="Proteomes" id="UP000017836">
    <property type="component" value="Unassembled WGS sequence"/>
</dbReference>
<name>W1NZX1_AMBTC</name>
<dbReference type="KEGG" id="atr:18428282"/>
<evidence type="ECO:0000313" key="12">
    <source>
        <dbReference type="EMBL" id="ERN00235.1"/>
    </source>
</evidence>
<feature type="compositionally biased region" description="Basic residues" evidence="10">
    <location>
        <begin position="559"/>
        <end position="569"/>
    </location>
</feature>
<dbReference type="CDD" id="cd05574">
    <property type="entry name" value="STKc_phototropin_like"/>
    <property type="match status" value="1"/>
</dbReference>
<dbReference type="Pfam" id="PF00069">
    <property type="entry name" value="Pkinase"/>
    <property type="match status" value="2"/>
</dbReference>
<reference evidence="13" key="1">
    <citation type="journal article" date="2013" name="Science">
        <title>The Amborella genome and the evolution of flowering plants.</title>
        <authorList>
            <consortium name="Amborella Genome Project"/>
        </authorList>
    </citation>
    <scope>NUCLEOTIDE SEQUENCE [LARGE SCALE GENOMIC DNA]</scope>
</reference>
<evidence type="ECO:0000259" key="11">
    <source>
        <dbReference type="PROSITE" id="PS50011"/>
    </source>
</evidence>
<sequence>MERVPKPETLSGHSDQASQSWRSASREEDLCNNAWKSEFTDPSVHAKKGKGLYKAPEELPNSINANQPSTNPTICACKFAPSEPMEPAHNVNDVGASIPMDTDSSSESVKGLSRLSLSTSHVWDEGSPSSFSGASHPPEPEDSNTMNTIFVTSNLDKAGALICMAKDNSSRVPFPEAKEPCVSGACDPCASQTQVGFFPQQEAAPSSYAISPETSLSEMKEGQVNTWLPDSEEKECIWDASLPPSGNVSPLSSIDSTVVTAMSIVNSSTSAYRSDGIVSDGMLSSERNCESAKHSVRGDSLESAKSSISRASDSSGLSDESTWSNITGSANKPHKGNDPRWKAILAVRARDGILGMSHFRLLKRLGCGDIGSVYLSELSGTRCYFAMKVMDKASLAGRKKLMRAQTEREILQLLDHPFLPTLYTHFETDRFSCLVMEFCPGGDLHTLRQRQPGKHFSEYAARFYAAEVLLALEYLHMLGVVYRDLKPENVLVREDGHIMLSDFDLSLRCAVNPTLVKSSSFDPDPSKRGSAPAFCVQPACIEPTSVCIQPACFLPKIFPQKKPRKTPRKPRSDFGQPGQSARLPELIAEPTSARSMSFVGTHEYLAPEIIKGEGHGSAVDWWTFGIFLHELLFGKTPFKGSGNRATLFNVVGQQLRFPDSPATGYPARDLIRGLLVKEPQHRLGVKRGATEIKQHPFFEGVNWALIRCSTPPEVPRPFETELPVKFGATVGAGGLGSSSKRMGGADMKAGGKYLDFEFF</sequence>
<dbReference type="InterPro" id="IPR011009">
    <property type="entry name" value="Kinase-like_dom_sf"/>
</dbReference>
<keyword evidence="3" id="KW-0723">Serine/threonine-protein kinase</keyword>
<dbReference type="GO" id="GO:0005524">
    <property type="term" value="F:ATP binding"/>
    <property type="evidence" value="ECO:0007669"/>
    <property type="project" value="UniProtKB-KW"/>
</dbReference>
<evidence type="ECO:0000256" key="8">
    <source>
        <dbReference type="ARBA" id="ARBA00047899"/>
    </source>
</evidence>
<dbReference type="HOGENOM" id="CLU_000288_63_30_1"/>
<evidence type="ECO:0000256" key="7">
    <source>
        <dbReference type="ARBA" id="ARBA00022840"/>
    </source>
</evidence>
<feature type="region of interest" description="Disordered" evidence="10">
    <location>
        <begin position="1"/>
        <end position="27"/>
    </location>
</feature>
<evidence type="ECO:0000256" key="3">
    <source>
        <dbReference type="ARBA" id="ARBA00022527"/>
    </source>
</evidence>
<dbReference type="PROSITE" id="PS50011">
    <property type="entry name" value="PROTEIN_KINASE_DOM"/>
    <property type="match status" value="1"/>
</dbReference>
<dbReference type="Gene3D" id="3.30.200.20">
    <property type="entry name" value="Phosphorylase Kinase, domain 1"/>
    <property type="match status" value="1"/>
</dbReference>
<feature type="region of interest" description="Disordered" evidence="10">
    <location>
        <begin position="289"/>
        <end position="336"/>
    </location>
</feature>
<feature type="compositionally biased region" description="Basic and acidic residues" evidence="10">
    <location>
        <begin position="289"/>
        <end position="302"/>
    </location>
</feature>
<dbReference type="GO" id="GO:0005886">
    <property type="term" value="C:plasma membrane"/>
    <property type="evidence" value="ECO:0000318"/>
    <property type="project" value="GO_Central"/>
</dbReference>
<evidence type="ECO:0000256" key="10">
    <source>
        <dbReference type="SAM" id="MobiDB-lite"/>
    </source>
</evidence>
<dbReference type="EC" id="2.7.11.1" evidence="2"/>
<comment type="similarity">
    <text evidence="1">Belongs to the protein kinase superfamily. AGC Ser/Thr protein kinase family.</text>
</comment>
<dbReference type="InterPro" id="IPR008271">
    <property type="entry name" value="Ser/Thr_kinase_AS"/>
</dbReference>
<keyword evidence="4" id="KW-0808">Transferase</keyword>
<dbReference type="STRING" id="13333.W1NZX1"/>
<accession>W1NZX1</accession>
<feature type="compositionally biased region" description="Low complexity" evidence="10">
    <location>
        <begin position="303"/>
        <end position="324"/>
    </location>
</feature>
<dbReference type="FunFam" id="1.10.510.10:FF:000020">
    <property type="entry name" value="serine/threonine-protein kinase D6PK-like"/>
    <property type="match status" value="1"/>
</dbReference>
<evidence type="ECO:0000256" key="1">
    <source>
        <dbReference type="ARBA" id="ARBA00009903"/>
    </source>
</evidence>
<dbReference type="FunFam" id="1.10.510.10:FF:000028">
    <property type="entry name" value="serine/threonine-protein kinase D6PK-like"/>
    <property type="match status" value="1"/>
</dbReference>
<evidence type="ECO:0000256" key="5">
    <source>
        <dbReference type="ARBA" id="ARBA00022741"/>
    </source>
</evidence>
<dbReference type="FunFam" id="3.30.200.20:FF:000032">
    <property type="entry name" value="Serine/threonine-protein kinase D6PK-like"/>
    <property type="match status" value="1"/>
</dbReference>
<dbReference type="EMBL" id="KI394940">
    <property type="protein sequence ID" value="ERN00235.1"/>
    <property type="molecule type" value="Genomic_DNA"/>
</dbReference>
<dbReference type="InterPro" id="IPR000719">
    <property type="entry name" value="Prot_kinase_dom"/>
</dbReference>
<protein>
    <recommendedName>
        <fullName evidence="2">non-specific serine/threonine protein kinase</fullName>
        <ecNumber evidence="2">2.7.11.1</ecNumber>
    </recommendedName>
</protein>
<feature type="region of interest" description="Disordered" evidence="10">
    <location>
        <begin position="88"/>
        <end position="142"/>
    </location>
</feature>
<keyword evidence="5" id="KW-0547">Nucleotide-binding</keyword>
<keyword evidence="13" id="KW-1185">Reference proteome</keyword>
<evidence type="ECO:0000256" key="4">
    <source>
        <dbReference type="ARBA" id="ARBA00022679"/>
    </source>
</evidence>
<comment type="catalytic activity">
    <reaction evidence="8">
        <text>L-threonyl-[protein] + ATP = O-phospho-L-threonyl-[protein] + ADP + H(+)</text>
        <dbReference type="Rhea" id="RHEA:46608"/>
        <dbReference type="Rhea" id="RHEA-COMP:11060"/>
        <dbReference type="Rhea" id="RHEA-COMP:11605"/>
        <dbReference type="ChEBI" id="CHEBI:15378"/>
        <dbReference type="ChEBI" id="CHEBI:30013"/>
        <dbReference type="ChEBI" id="CHEBI:30616"/>
        <dbReference type="ChEBI" id="CHEBI:61977"/>
        <dbReference type="ChEBI" id="CHEBI:456216"/>
        <dbReference type="EC" id="2.7.11.1"/>
    </reaction>
</comment>
<dbReference type="GO" id="GO:0005737">
    <property type="term" value="C:cytoplasm"/>
    <property type="evidence" value="ECO:0000318"/>
    <property type="project" value="GO_Central"/>
</dbReference>
<dbReference type="Gene3D" id="1.10.510.10">
    <property type="entry name" value="Transferase(Phosphotransferase) domain 1"/>
    <property type="match status" value="2"/>
</dbReference>